<dbReference type="Gene3D" id="1.10.287.1490">
    <property type="match status" value="1"/>
</dbReference>
<evidence type="ECO:0000256" key="1">
    <source>
        <dbReference type="SAM" id="Coils"/>
    </source>
</evidence>
<reference evidence="3 4" key="1">
    <citation type="journal article" date="2011" name="Stand. Genomic Sci.">
        <title>Complete genome sequence of Haliscomenobacter hydrossis type strain (O).</title>
        <authorList>
            <consortium name="US DOE Joint Genome Institute (JGI-PGF)"/>
            <person name="Daligault H."/>
            <person name="Lapidus A."/>
            <person name="Zeytun A."/>
            <person name="Nolan M."/>
            <person name="Lucas S."/>
            <person name="Del Rio T.G."/>
            <person name="Tice H."/>
            <person name="Cheng J.F."/>
            <person name="Tapia R."/>
            <person name="Han C."/>
            <person name="Goodwin L."/>
            <person name="Pitluck S."/>
            <person name="Liolios K."/>
            <person name="Pagani I."/>
            <person name="Ivanova N."/>
            <person name="Huntemann M."/>
            <person name="Mavromatis K."/>
            <person name="Mikhailova N."/>
            <person name="Pati A."/>
            <person name="Chen A."/>
            <person name="Palaniappan K."/>
            <person name="Land M."/>
            <person name="Hauser L."/>
            <person name="Brambilla E.M."/>
            <person name="Rohde M."/>
            <person name="Verbarg S."/>
            <person name="Goker M."/>
            <person name="Bristow J."/>
            <person name="Eisen J.A."/>
            <person name="Markowitz V."/>
            <person name="Hugenholtz P."/>
            <person name="Kyrpides N.C."/>
            <person name="Klenk H.P."/>
            <person name="Woyke T."/>
        </authorList>
    </citation>
    <scope>NUCLEOTIDE SEQUENCE [LARGE SCALE GENOMIC DNA]</scope>
    <source>
        <strain evidence="4">ATCC 27775 / DSM 1100 / LMG 10767 / O</strain>
    </source>
</reference>
<dbReference type="EMBL" id="CP002691">
    <property type="protein sequence ID" value="AEE51856.1"/>
    <property type="molecule type" value="Genomic_DNA"/>
</dbReference>
<dbReference type="STRING" id="760192.Halhy_4008"/>
<reference key="2">
    <citation type="submission" date="2011-04" db="EMBL/GenBank/DDBJ databases">
        <title>Complete sequence of chromosome of Haliscomenobacter hydrossis DSM 1100.</title>
        <authorList>
            <consortium name="US DOE Joint Genome Institute (JGI-PGF)"/>
            <person name="Lucas S."/>
            <person name="Han J."/>
            <person name="Lapidus A."/>
            <person name="Bruce D."/>
            <person name="Goodwin L."/>
            <person name="Pitluck S."/>
            <person name="Peters L."/>
            <person name="Kyrpides N."/>
            <person name="Mavromatis K."/>
            <person name="Ivanova N."/>
            <person name="Ovchinnikova G."/>
            <person name="Pagani I."/>
            <person name="Daligault H."/>
            <person name="Detter J.C."/>
            <person name="Han C."/>
            <person name="Land M."/>
            <person name="Hauser L."/>
            <person name="Markowitz V."/>
            <person name="Cheng J.-F."/>
            <person name="Hugenholtz P."/>
            <person name="Woyke T."/>
            <person name="Wu D."/>
            <person name="Verbarg S."/>
            <person name="Frueling A."/>
            <person name="Brambilla E."/>
            <person name="Klenk H.-P."/>
            <person name="Eisen J.A."/>
        </authorList>
    </citation>
    <scope>NUCLEOTIDE SEQUENCE</scope>
    <source>
        <strain>DSM 1100</strain>
    </source>
</reference>
<dbReference type="Proteomes" id="UP000008461">
    <property type="component" value="Chromosome"/>
</dbReference>
<dbReference type="PANTHER" id="PTHR39082">
    <property type="entry name" value="PHOSPHOLIPASE C-BETA-2-RELATED"/>
    <property type="match status" value="1"/>
</dbReference>
<dbReference type="HOGENOM" id="CLU_073076_2_0_10"/>
<protein>
    <recommendedName>
        <fullName evidence="2">C4-type zinc ribbon domain-containing protein</fullName>
    </recommendedName>
</protein>
<accession>F4L5M1</accession>
<dbReference type="KEGG" id="hhy:Halhy_4008"/>
<dbReference type="eggNOG" id="COG1579">
    <property type="taxonomic scope" value="Bacteria"/>
</dbReference>
<evidence type="ECO:0000313" key="4">
    <source>
        <dbReference type="Proteomes" id="UP000008461"/>
    </source>
</evidence>
<dbReference type="OrthoDB" id="9795058at2"/>
<dbReference type="InterPro" id="IPR052376">
    <property type="entry name" value="Oxidative_Scav/Glycosyltrans"/>
</dbReference>
<dbReference type="Pfam" id="PF02591">
    <property type="entry name" value="Zn_ribbon_9"/>
    <property type="match status" value="1"/>
</dbReference>
<feature type="coiled-coil region" evidence="1">
    <location>
        <begin position="59"/>
        <end position="162"/>
    </location>
</feature>
<dbReference type="RefSeq" id="WP_013766394.1">
    <property type="nucleotide sequence ID" value="NC_015510.1"/>
</dbReference>
<evidence type="ECO:0000313" key="3">
    <source>
        <dbReference type="EMBL" id="AEE51856.1"/>
    </source>
</evidence>
<keyword evidence="4" id="KW-1185">Reference proteome</keyword>
<gene>
    <name evidence="3" type="ordered locus">Halhy_4008</name>
</gene>
<dbReference type="PANTHER" id="PTHR39082:SF1">
    <property type="entry name" value="SCAVENGER RECEPTOR CLASS A MEMBER 3"/>
    <property type="match status" value="1"/>
</dbReference>
<organism evidence="3 4">
    <name type="scientific">Haliscomenobacter hydrossis (strain ATCC 27775 / DSM 1100 / LMG 10767 / O)</name>
    <dbReference type="NCBI Taxonomy" id="760192"/>
    <lineage>
        <taxon>Bacteria</taxon>
        <taxon>Pseudomonadati</taxon>
        <taxon>Bacteroidota</taxon>
        <taxon>Saprospiria</taxon>
        <taxon>Saprospirales</taxon>
        <taxon>Haliscomenobacteraceae</taxon>
        <taxon>Haliscomenobacter</taxon>
    </lineage>
</organism>
<proteinExistence type="predicted"/>
<dbReference type="InterPro" id="IPR003743">
    <property type="entry name" value="Zf-RING_7"/>
</dbReference>
<keyword evidence="1" id="KW-0175">Coiled coil</keyword>
<name>F4L5M1_HALH1</name>
<sequence length="256" mass="29099">MANEITVAEKLKTLYQLQLIDAQIGEIEVLKGELPMEVSDLEDDIVGLETRLEKTVTSVKELQTIVARFATNIKEAEALKIKYKTQLDNVKNNREYEALTKELEMQDLDIQLAEKRIKQARLDVAKQEESQANTEERLAKKKKDLEAKQVELNEIISKTENQENALRAESNAAREHIEERLIKAYDKIRSSYRNGLAVVTVQRDSCGGCFNKIPPQVQLEISMRKKIIACEHCGRILVDDLILTGDKIAEHQGELA</sequence>
<feature type="domain" description="C4-type zinc ribbon" evidence="2">
    <location>
        <begin position="205"/>
        <end position="237"/>
    </location>
</feature>
<evidence type="ECO:0000259" key="2">
    <source>
        <dbReference type="Pfam" id="PF02591"/>
    </source>
</evidence>
<dbReference type="AlphaFoldDB" id="F4L5M1"/>